<gene>
    <name evidence="1" type="ORF">Pme01_60020</name>
</gene>
<dbReference type="Pfam" id="PF05974">
    <property type="entry name" value="DUF892"/>
    <property type="match status" value="1"/>
</dbReference>
<dbReference type="PANTHER" id="PTHR30565">
    <property type="entry name" value="PROTEIN YCIF"/>
    <property type="match status" value="1"/>
</dbReference>
<name>A0A8J3X3D6_9ACTN</name>
<dbReference type="AlphaFoldDB" id="A0A8J3X3D6"/>
<keyword evidence="2" id="KW-1185">Reference proteome</keyword>
<proteinExistence type="predicted"/>
<dbReference type="Gene3D" id="1.20.1260.10">
    <property type="match status" value="1"/>
</dbReference>
<dbReference type="Proteomes" id="UP000599074">
    <property type="component" value="Unassembled WGS sequence"/>
</dbReference>
<dbReference type="RefSeq" id="WP_168118191.1">
    <property type="nucleotide sequence ID" value="NZ_BOON01000077.1"/>
</dbReference>
<dbReference type="SUPFAM" id="SSF47240">
    <property type="entry name" value="Ferritin-like"/>
    <property type="match status" value="1"/>
</dbReference>
<protein>
    <recommendedName>
        <fullName evidence="3">DUF892 family protein</fullName>
    </recommendedName>
</protein>
<organism evidence="1 2">
    <name type="scientific">Planosporangium mesophilum</name>
    <dbReference type="NCBI Taxonomy" id="689768"/>
    <lineage>
        <taxon>Bacteria</taxon>
        <taxon>Bacillati</taxon>
        <taxon>Actinomycetota</taxon>
        <taxon>Actinomycetes</taxon>
        <taxon>Micromonosporales</taxon>
        <taxon>Micromonosporaceae</taxon>
        <taxon>Planosporangium</taxon>
    </lineage>
</organism>
<dbReference type="InterPro" id="IPR009078">
    <property type="entry name" value="Ferritin-like_SF"/>
</dbReference>
<dbReference type="PANTHER" id="PTHR30565:SF9">
    <property type="entry name" value="PROTEIN YCIF"/>
    <property type="match status" value="1"/>
</dbReference>
<evidence type="ECO:0000313" key="2">
    <source>
        <dbReference type="Proteomes" id="UP000599074"/>
    </source>
</evidence>
<sequence length="164" mass="18331">MPVQNPKDLFLYELSAMHDAQKKSVQWKGEIAGQVRDATLQQTVRMEQEQGQRMVNNLDAGFQSLGTQPADVPCRAFDGMRAEYQQFMSQNPAPEMVDLYTVGALLKAAHFGVGSYKSLVDKATMLGETRCAQMLHTNLVMIEDTSGRTERISHEMCQRVMATA</sequence>
<accession>A0A8J3X3D6</accession>
<dbReference type="InterPro" id="IPR012347">
    <property type="entry name" value="Ferritin-like"/>
</dbReference>
<dbReference type="InterPro" id="IPR010287">
    <property type="entry name" value="DUF892_YciF-like"/>
</dbReference>
<dbReference type="InterPro" id="IPR047114">
    <property type="entry name" value="YciF"/>
</dbReference>
<evidence type="ECO:0008006" key="3">
    <source>
        <dbReference type="Google" id="ProtNLM"/>
    </source>
</evidence>
<dbReference type="EMBL" id="BOON01000077">
    <property type="protein sequence ID" value="GII26405.1"/>
    <property type="molecule type" value="Genomic_DNA"/>
</dbReference>
<reference evidence="1" key="1">
    <citation type="submission" date="2021-01" db="EMBL/GenBank/DDBJ databases">
        <title>Whole genome shotgun sequence of Planosporangium mesophilum NBRC 109066.</title>
        <authorList>
            <person name="Komaki H."/>
            <person name="Tamura T."/>
        </authorList>
    </citation>
    <scope>NUCLEOTIDE SEQUENCE</scope>
    <source>
        <strain evidence="1">NBRC 109066</strain>
    </source>
</reference>
<evidence type="ECO:0000313" key="1">
    <source>
        <dbReference type="EMBL" id="GII26405.1"/>
    </source>
</evidence>
<comment type="caution">
    <text evidence="1">The sequence shown here is derived from an EMBL/GenBank/DDBJ whole genome shotgun (WGS) entry which is preliminary data.</text>
</comment>